<sequence>MLTTVLATIAIMLQLQPGTQPEGDAFNRRDDPCQGIGWLDYFSSAPGFDCEEIARADDVYMALKVGTVAGEPYPYMMLLKSPEQGWRLSAYGYDADLVGEGNDYSWTVTRHGYETTLAPEAVEPFLAAVESGRYAAIPDVDVYPASDTPGEQIICLDGSILIVTIMTEDGLVKGRRHSCAGRTLLDAFAEDLAALVVEAEPVMARYLELLSEDQNRDQASNSPPPGL</sequence>
<dbReference type="RefSeq" id="WP_188159862.1">
    <property type="nucleotide sequence ID" value="NZ_BMGH01000001.1"/>
</dbReference>
<evidence type="ECO:0000313" key="2">
    <source>
        <dbReference type="Proteomes" id="UP000613582"/>
    </source>
</evidence>
<comment type="caution">
    <text evidence="1">The sequence shown here is derived from an EMBL/GenBank/DDBJ whole genome shotgun (WGS) entry which is preliminary data.</text>
</comment>
<dbReference type="EMBL" id="BMGH01000001">
    <property type="protein sequence ID" value="GGD00330.1"/>
    <property type="molecule type" value="Genomic_DNA"/>
</dbReference>
<organism evidence="1 2">
    <name type="scientific">Aquisalinus flavus</name>
    <dbReference type="NCBI Taxonomy" id="1526572"/>
    <lineage>
        <taxon>Bacteria</taxon>
        <taxon>Pseudomonadati</taxon>
        <taxon>Pseudomonadota</taxon>
        <taxon>Alphaproteobacteria</taxon>
        <taxon>Parvularculales</taxon>
        <taxon>Parvularculaceae</taxon>
        <taxon>Aquisalinus</taxon>
    </lineage>
</organism>
<proteinExistence type="predicted"/>
<evidence type="ECO:0000313" key="1">
    <source>
        <dbReference type="EMBL" id="GGD00330.1"/>
    </source>
</evidence>
<keyword evidence="2" id="KW-1185">Reference proteome</keyword>
<reference evidence="1" key="2">
    <citation type="submission" date="2020-09" db="EMBL/GenBank/DDBJ databases">
        <authorList>
            <person name="Sun Q."/>
            <person name="Zhou Y."/>
        </authorList>
    </citation>
    <scope>NUCLEOTIDE SEQUENCE</scope>
    <source>
        <strain evidence="1">CGMCC 1.12921</strain>
    </source>
</reference>
<reference evidence="1" key="1">
    <citation type="journal article" date="2014" name="Int. J. Syst. Evol. Microbiol.">
        <title>Complete genome sequence of Corynebacterium casei LMG S-19264T (=DSM 44701T), isolated from a smear-ripened cheese.</title>
        <authorList>
            <consortium name="US DOE Joint Genome Institute (JGI-PGF)"/>
            <person name="Walter F."/>
            <person name="Albersmeier A."/>
            <person name="Kalinowski J."/>
            <person name="Ruckert C."/>
        </authorList>
    </citation>
    <scope>NUCLEOTIDE SEQUENCE</scope>
    <source>
        <strain evidence="1">CGMCC 1.12921</strain>
    </source>
</reference>
<accession>A0A8J2V151</accession>
<dbReference type="Proteomes" id="UP000613582">
    <property type="component" value="Unassembled WGS sequence"/>
</dbReference>
<name>A0A8J2V151_9PROT</name>
<dbReference type="AlphaFoldDB" id="A0A8J2V151"/>
<gene>
    <name evidence="1" type="ORF">GCM10011342_06640</name>
</gene>
<protein>
    <submittedName>
        <fullName evidence="1">Uncharacterized protein</fullName>
    </submittedName>
</protein>